<name>A0ABQ4EP11_9ACTN</name>
<proteinExistence type="predicted"/>
<keyword evidence="3" id="KW-1185">Reference proteome</keyword>
<dbReference type="InterPro" id="IPR001387">
    <property type="entry name" value="Cro/C1-type_HTH"/>
</dbReference>
<gene>
    <name evidence="2" type="ORF">Pma05_29640</name>
</gene>
<dbReference type="SMART" id="SM00530">
    <property type="entry name" value="HTH_XRE"/>
    <property type="match status" value="1"/>
</dbReference>
<evidence type="ECO:0000313" key="3">
    <source>
        <dbReference type="Proteomes" id="UP000621500"/>
    </source>
</evidence>
<feature type="domain" description="HTH cro/C1-type" evidence="1">
    <location>
        <begin position="10"/>
        <end position="62"/>
    </location>
</feature>
<dbReference type="RefSeq" id="WP_203857928.1">
    <property type="nucleotide sequence ID" value="NZ_BAAAZQ010000004.1"/>
</dbReference>
<organism evidence="2 3">
    <name type="scientific">Plantactinospora mayteni</name>
    <dbReference type="NCBI Taxonomy" id="566021"/>
    <lineage>
        <taxon>Bacteria</taxon>
        <taxon>Bacillati</taxon>
        <taxon>Actinomycetota</taxon>
        <taxon>Actinomycetes</taxon>
        <taxon>Micromonosporales</taxon>
        <taxon>Micromonosporaceae</taxon>
        <taxon>Plantactinospora</taxon>
    </lineage>
</organism>
<dbReference type="Pfam" id="PF01381">
    <property type="entry name" value="HTH_3"/>
    <property type="match status" value="1"/>
</dbReference>
<dbReference type="Gene3D" id="1.10.260.40">
    <property type="entry name" value="lambda repressor-like DNA-binding domains"/>
    <property type="match status" value="1"/>
</dbReference>
<sequence length="417" mass="45051">MALKRHRLCQRRKALGYSQERLAELLGVERSTVVRWESAETDPQPWHRIRIAEVLQVTLDQLDDMLGDVITPIRRGQIMGDTPRHASSAAVRAELLSGLRAFLTDYLPESQPERSTRALTEVRRDVTRIHALYHRASYSMVARLLPELLRHCTELTNRGSWPQRSGAFRLLAGAYLAASKVAVKIGDGHTALLTADRAATAARVADDLGLASIAAYQAACALLRLPGRLDEAERVTQASIEQLAQNKHKADLNLLSAHGALLLLAAVIAAHQGQTPTANARLTEGQTLAGELKTDQSRLWTGFGPTNVLIHSVSAAVKAGNGGRAIEIGAKLDTSRLPAALVGRRAQVHLDLAAATATTSDGGSLAVLHLLEAERVAPESVRVNVQARALLLDLMSRERRSATPGLRPLAERAGLLT</sequence>
<evidence type="ECO:0000313" key="2">
    <source>
        <dbReference type="EMBL" id="GIG96391.1"/>
    </source>
</evidence>
<protein>
    <submittedName>
        <fullName evidence="2">Transcriptional regulator</fullName>
    </submittedName>
</protein>
<dbReference type="SUPFAM" id="SSF47413">
    <property type="entry name" value="lambda repressor-like DNA-binding domains"/>
    <property type="match status" value="1"/>
</dbReference>
<dbReference type="PROSITE" id="PS50943">
    <property type="entry name" value="HTH_CROC1"/>
    <property type="match status" value="1"/>
</dbReference>
<dbReference type="InterPro" id="IPR010982">
    <property type="entry name" value="Lambda_DNA-bd_dom_sf"/>
</dbReference>
<reference evidence="2 3" key="1">
    <citation type="submission" date="2021-01" db="EMBL/GenBank/DDBJ databases">
        <title>Whole genome shotgun sequence of Plantactinospora mayteni NBRC 109088.</title>
        <authorList>
            <person name="Komaki H."/>
            <person name="Tamura T."/>
        </authorList>
    </citation>
    <scope>NUCLEOTIDE SEQUENCE [LARGE SCALE GENOMIC DNA]</scope>
    <source>
        <strain evidence="2 3">NBRC 109088</strain>
    </source>
</reference>
<comment type="caution">
    <text evidence="2">The sequence shown here is derived from an EMBL/GenBank/DDBJ whole genome shotgun (WGS) entry which is preliminary data.</text>
</comment>
<accession>A0ABQ4EP11</accession>
<dbReference type="EMBL" id="BONX01000018">
    <property type="protein sequence ID" value="GIG96391.1"/>
    <property type="molecule type" value="Genomic_DNA"/>
</dbReference>
<evidence type="ECO:0000259" key="1">
    <source>
        <dbReference type="PROSITE" id="PS50943"/>
    </source>
</evidence>
<dbReference type="CDD" id="cd00093">
    <property type="entry name" value="HTH_XRE"/>
    <property type="match status" value="1"/>
</dbReference>
<dbReference type="Proteomes" id="UP000621500">
    <property type="component" value="Unassembled WGS sequence"/>
</dbReference>